<evidence type="ECO:0000313" key="3">
    <source>
        <dbReference type="Proteomes" id="UP000324897"/>
    </source>
</evidence>
<keyword evidence="3" id="KW-1185">Reference proteome</keyword>
<feature type="non-terminal residue" evidence="2">
    <location>
        <position position="1"/>
    </location>
</feature>
<protein>
    <submittedName>
        <fullName evidence="2">Uncharacterized protein</fullName>
    </submittedName>
</protein>
<organism evidence="2 3">
    <name type="scientific">Eragrostis curvula</name>
    <name type="common">weeping love grass</name>
    <dbReference type="NCBI Taxonomy" id="38414"/>
    <lineage>
        <taxon>Eukaryota</taxon>
        <taxon>Viridiplantae</taxon>
        <taxon>Streptophyta</taxon>
        <taxon>Embryophyta</taxon>
        <taxon>Tracheophyta</taxon>
        <taxon>Spermatophyta</taxon>
        <taxon>Magnoliopsida</taxon>
        <taxon>Liliopsida</taxon>
        <taxon>Poales</taxon>
        <taxon>Poaceae</taxon>
        <taxon>PACMAD clade</taxon>
        <taxon>Chloridoideae</taxon>
        <taxon>Eragrostideae</taxon>
        <taxon>Eragrostidinae</taxon>
        <taxon>Eragrostis</taxon>
    </lineage>
</organism>
<evidence type="ECO:0000313" key="2">
    <source>
        <dbReference type="EMBL" id="TVU30069.1"/>
    </source>
</evidence>
<comment type="caution">
    <text evidence="2">The sequence shown here is derived from an EMBL/GenBank/DDBJ whole genome shotgun (WGS) entry which is preliminary data.</text>
</comment>
<reference evidence="2 3" key="1">
    <citation type="journal article" date="2019" name="Sci. Rep.">
        <title>A high-quality genome of Eragrostis curvula grass provides insights into Poaceae evolution and supports new strategies to enhance forage quality.</title>
        <authorList>
            <person name="Carballo J."/>
            <person name="Santos B.A.C.M."/>
            <person name="Zappacosta D."/>
            <person name="Garbus I."/>
            <person name="Selva J.P."/>
            <person name="Gallo C.A."/>
            <person name="Diaz A."/>
            <person name="Albertini E."/>
            <person name="Caccamo M."/>
            <person name="Echenique V."/>
        </authorList>
    </citation>
    <scope>NUCLEOTIDE SEQUENCE [LARGE SCALE GENOMIC DNA]</scope>
    <source>
        <strain evidence="3">cv. Victoria</strain>
        <tissue evidence="2">Leaf</tissue>
    </source>
</reference>
<proteinExistence type="predicted"/>
<dbReference type="Proteomes" id="UP000324897">
    <property type="component" value="Chromosome 1"/>
</dbReference>
<sequence length="109" mass="11887">MPRSRSGSTAAAGSTRPPPISCRPCTSAQRTPAPSCCSASATRGRTSPPKHGTPSRLPRPSTQTSLVRLTDSVGLIRATKATKMTDIKMVIRLNKYHRLRRLLYIISRE</sequence>
<evidence type="ECO:0000256" key="1">
    <source>
        <dbReference type="SAM" id="MobiDB-lite"/>
    </source>
</evidence>
<dbReference type="AlphaFoldDB" id="A0A5J9V1S6"/>
<gene>
    <name evidence="2" type="ORF">EJB05_21675</name>
</gene>
<feature type="compositionally biased region" description="Low complexity" evidence="1">
    <location>
        <begin position="1"/>
        <end position="15"/>
    </location>
</feature>
<dbReference type="Gramene" id="TVU30069">
    <property type="protein sequence ID" value="TVU30069"/>
    <property type="gene ID" value="EJB05_21675"/>
</dbReference>
<feature type="compositionally biased region" description="Polar residues" evidence="1">
    <location>
        <begin position="24"/>
        <end position="45"/>
    </location>
</feature>
<dbReference type="EMBL" id="RWGY01000011">
    <property type="protein sequence ID" value="TVU30069.1"/>
    <property type="molecule type" value="Genomic_DNA"/>
</dbReference>
<name>A0A5J9V1S6_9POAL</name>
<accession>A0A5J9V1S6</accession>
<feature type="region of interest" description="Disordered" evidence="1">
    <location>
        <begin position="1"/>
        <end position="66"/>
    </location>
</feature>